<dbReference type="Gene3D" id="6.10.10.80">
    <property type="entry name" value="Small, acid-soluble spore protein, alpha/beta type-like"/>
    <property type="match status" value="1"/>
</dbReference>
<comment type="caution">
    <text evidence="5">The sequence shown here is derived from an EMBL/GenBank/DDBJ whole genome shotgun (WGS) entry which is preliminary data.</text>
</comment>
<keyword evidence="3" id="KW-0749">Sporulation</keyword>
<evidence type="ECO:0000256" key="4">
    <source>
        <dbReference type="ARBA" id="ARBA00023125"/>
    </source>
</evidence>
<dbReference type="RefSeq" id="WP_055259637.1">
    <property type="nucleotide sequence ID" value="NZ_BCMV01000080.1"/>
</dbReference>
<dbReference type="InterPro" id="IPR018126">
    <property type="entry name" value="SASP_alpha/beta-type_CS"/>
</dbReference>
<reference evidence="5 6" key="1">
    <citation type="submission" date="2015-09" db="EMBL/GenBank/DDBJ databases">
        <authorList>
            <consortium name="Pathogen Informatics"/>
            <person name="Wu L."/>
            <person name="Ma J."/>
        </authorList>
    </citation>
    <scope>NUCLEOTIDE SEQUENCE [LARGE SCALE GENOMIC DNA]</scope>
    <source>
        <strain evidence="5 6">2789STDY5834858</strain>
    </source>
</reference>
<dbReference type="InterPro" id="IPR001448">
    <property type="entry name" value="SASP_alpha/beta-type"/>
</dbReference>
<evidence type="ECO:0000313" key="6">
    <source>
        <dbReference type="Proteomes" id="UP000095488"/>
    </source>
</evidence>
<accession>A0ABP2ASX7</accession>
<evidence type="ECO:0000256" key="1">
    <source>
        <dbReference type="ARBA" id="ARBA00003863"/>
    </source>
</evidence>
<gene>
    <name evidence="5" type="primary">sspC1</name>
    <name evidence="5" type="ORF">ERS852473_01790</name>
</gene>
<protein>
    <submittedName>
        <fullName evidence="5">SSP-2</fullName>
    </submittedName>
</protein>
<dbReference type="Proteomes" id="UP000095488">
    <property type="component" value="Unassembled WGS sequence"/>
</dbReference>
<sequence length="60" mass="6738">MNRKLVPEAKDGLNKFKNEVANEMGVPFKDYNGELSSKQCGSVGGEMVKRMVEQYEKGIK</sequence>
<dbReference type="PROSITE" id="PS00304">
    <property type="entry name" value="SASP_1"/>
    <property type="match status" value="1"/>
</dbReference>
<dbReference type="PANTHER" id="PTHR36107:SF1">
    <property type="entry name" value="SMALL, ACID-SOLUBLE SPORE PROTEIN A"/>
    <property type="match status" value="1"/>
</dbReference>
<dbReference type="EMBL" id="CYZR01000006">
    <property type="protein sequence ID" value="CUO06601.1"/>
    <property type="molecule type" value="Genomic_DNA"/>
</dbReference>
<name>A0ABP2ASX7_SARVE</name>
<comment type="function">
    <text evidence="1">SASP are bound to spore DNA. They are double-stranded DNA-binding proteins that cause DNA to change to an a-like conformation. They protect the DNA backbone from chemical and enzymatic cleavage and are thus involved in dormant spore's high resistance to UV light.</text>
</comment>
<dbReference type="Pfam" id="PF00269">
    <property type="entry name" value="SASP"/>
    <property type="match status" value="1"/>
</dbReference>
<dbReference type="InterPro" id="IPR038300">
    <property type="entry name" value="SASP_sf_alpha/beta"/>
</dbReference>
<evidence type="ECO:0000313" key="5">
    <source>
        <dbReference type="EMBL" id="CUO06601.1"/>
    </source>
</evidence>
<dbReference type="PANTHER" id="PTHR36107">
    <property type="entry name" value="SMALL, ACID-SOLUBLE SPORE PROTEIN A"/>
    <property type="match status" value="1"/>
</dbReference>
<comment type="similarity">
    <text evidence="2">Belongs to the alpha/beta-type SASP family.</text>
</comment>
<dbReference type="PROSITE" id="PS00684">
    <property type="entry name" value="SASP_2"/>
    <property type="match status" value="1"/>
</dbReference>
<dbReference type="InterPro" id="IPR050847">
    <property type="entry name" value="SASP_DNA-binding"/>
</dbReference>
<evidence type="ECO:0000256" key="3">
    <source>
        <dbReference type="ARBA" id="ARBA00022969"/>
    </source>
</evidence>
<keyword evidence="4" id="KW-0238">DNA-binding</keyword>
<proteinExistence type="inferred from homology"/>
<evidence type="ECO:0000256" key="2">
    <source>
        <dbReference type="ARBA" id="ARBA00005442"/>
    </source>
</evidence>
<organism evidence="5 6">
    <name type="scientific">Sarcina ventriculi</name>
    <name type="common">Clostridium ventriculi</name>
    <dbReference type="NCBI Taxonomy" id="1267"/>
    <lineage>
        <taxon>Bacteria</taxon>
        <taxon>Bacillati</taxon>
        <taxon>Bacillota</taxon>
        <taxon>Clostridia</taxon>
        <taxon>Eubacteriales</taxon>
        <taxon>Clostridiaceae</taxon>
        <taxon>Sarcina</taxon>
    </lineage>
</organism>
<keyword evidence="6" id="KW-1185">Reference proteome</keyword>